<gene>
    <name evidence="2" type="ORF">R3P38DRAFT_3360184</name>
</gene>
<feature type="region of interest" description="Disordered" evidence="1">
    <location>
        <begin position="56"/>
        <end position="77"/>
    </location>
</feature>
<dbReference type="AlphaFoldDB" id="A0AAW0AZX2"/>
<feature type="region of interest" description="Disordered" evidence="1">
    <location>
        <begin position="388"/>
        <end position="414"/>
    </location>
</feature>
<reference evidence="2 3" key="1">
    <citation type="journal article" date="2024" name="J Genomics">
        <title>Draft genome sequencing and assembly of Favolaschia claudopus CIRM-BRFM 2984 isolated from oak limbs.</title>
        <authorList>
            <person name="Navarro D."/>
            <person name="Drula E."/>
            <person name="Chaduli D."/>
            <person name="Cazenave R."/>
            <person name="Ahrendt S."/>
            <person name="Wang J."/>
            <person name="Lipzen A."/>
            <person name="Daum C."/>
            <person name="Barry K."/>
            <person name="Grigoriev I.V."/>
            <person name="Favel A."/>
            <person name="Rosso M.N."/>
            <person name="Martin F."/>
        </authorList>
    </citation>
    <scope>NUCLEOTIDE SEQUENCE [LARGE SCALE GENOMIC DNA]</scope>
    <source>
        <strain evidence="2 3">CIRM-BRFM 2984</strain>
    </source>
</reference>
<organism evidence="2 3">
    <name type="scientific">Favolaschia claudopus</name>
    <dbReference type="NCBI Taxonomy" id="2862362"/>
    <lineage>
        <taxon>Eukaryota</taxon>
        <taxon>Fungi</taxon>
        <taxon>Dikarya</taxon>
        <taxon>Basidiomycota</taxon>
        <taxon>Agaricomycotina</taxon>
        <taxon>Agaricomycetes</taxon>
        <taxon>Agaricomycetidae</taxon>
        <taxon>Agaricales</taxon>
        <taxon>Marasmiineae</taxon>
        <taxon>Mycenaceae</taxon>
        <taxon>Favolaschia</taxon>
    </lineage>
</organism>
<feature type="compositionally biased region" description="Polar residues" evidence="1">
    <location>
        <begin position="533"/>
        <end position="542"/>
    </location>
</feature>
<name>A0AAW0AZX2_9AGAR</name>
<sequence>MTERDALKRSSKCNTWVMRWNAKQRKERRCSTPCAMAEARGACSEVDRGCSYRVKGGGTRAAERTKTLAPPPSLRNRRIKPDLANAKEGRPGILLEIAAALGAWARTKGVSKGPVQMEGLEPQRKQRDTALRCRGRAYEASPHCPPVGEHPKKKFPAKISLRIQIVRFWMSREHDSTSPTEIELNTAISTKRVVRHNGRGDKGGALTVLSSRAVAPRLDVAGRRRVSGVVVEAPRVNVSIGRRKIGVESHSKRRSRRRGRDGVKAANVENGGGAGAKVEIVAWSRADREDGSESARPQRLVDGGRPALNLAWKMEHRVDGAVDKILRGGMKSRTLAKGETGVKKRREWQRRRTARHNGGGVEKRWWRWDAERPRVRWMSEVRARSRCRAGPHRRGDGGRPVLEVARGGGRDDVREGARNAVNGLTHFTSPTPVVPHFLPLPFIPPKVSTQTEEAAFLKRRWWLVAVPTWKMTSEREWKRGRHGLVDDNGVRNDGSGGRIEDSGGVGERGGRRTTFVAGRYGGRGVRRAKKNKPSATQRSGAQSLLLKSELTPSAELKDKVREANVAPHLTTSEMREISAARGNSQMAGYSVEEVVSAESGALGDVEVQEGFWPLEVETVLRS</sequence>
<dbReference type="Proteomes" id="UP001362999">
    <property type="component" value="Unassembled WGS sequence"/>
</dbReference>
<protein>
    <submittedName>
        <fullName evidence="2">Uncharacterized protein</fullName>
    </submittedName>
</protein>
<feature type="region of interest" description="Disordered" evidence="1">
    <location>
        <begin position="244"/>
        <end position="271"/>
    </location>
</feature>
<comment type="caution">
    <text evidence="2">The sequence shown here is derived from an EMBL/GenBank/DDBJ whole genome shotgun (WGS) entry which is preliminary data.</text>
</comment>
<proteinExistence type="predicted"/>
<keyword evidence="3" id="KW-1185">Reference proteome</keyword>
<dbReference type="EMBL" id="JAWWNJ010000046">
    <property type="protein sequence ID" value="KAK7018424.1"/>
    <property type="molecule type" value="Genomic_DNA"/>
</dbReference>
<evidence type="ECO:0000313" key="2">
    <source>
        <dbReference type="EMBL" id="KAK7018424.1"/>
    </source>
</evidence>
<evidence type="ECO:0000256" key="1">
    <source>
        <dbReference type="SAM" id="MobiDB-lite"/>
    </source>
</evidence>
<feature type="region of interest" description="Disordered" evidence="1">
    <location>
        <begin position="488"/>
        <end position="542"/>
    </location>
</feature>
<accession>A0AAW0AZX2</accession>
<evidence type="ECO:0000313" key="3">
    <source>
        <dbReference type="Proteomes" id="UP001362999"/>
    </source>
</evidence>